<feature type="domain" description="Trypsin-co-occurring" evidence="1">
    <location>
        <begin position="14"/>
        <end position="89"/>
    </location>
</feature>
<proteinExistence type="predicted"/>
<organism evidence="2">
    <name type="scientific">Streptomyces sp. R28</name>
    <dbReference type="NCBI Taxonomy" id="3238628"/>
    <lineage>
        <taxon>Bacteria</taxon>
        <taxon>Bacillati</taxon>
        <taxon>Actinomycetota</taxon>
        <taxon>Actinomycetes</taxon>
        <taxon>Kitasatosporales</taxon>
        <taxon>Streptomycetaceae</taxon>
        <taxon>Streptomyces</taxon>
    </lineage>
</organism>
<dbReference type="AlphaFoldDB" id="A0AB39QC50"/>
<reference evidence="2" key="1">
    <citation type="submission" date="2024-07" db="EMBL/GenBank/DDBJ databases">
        <authorList>
            <person name="Yu S.T."/>
        </authorList>
    </citation>
    <scope>NUCLEOTIDE SEQUENCE</scope>
    <source>
        <strain evidence="2">R28</strain>
    </source>
</reference>
<protein>
    <submittedName>
        <fullName evidence="2">Trypco2 family protein</fullName>
    </submittedName>
</protein>
<accession>A0AB39QC50</accession>
<name>A0AB39QC50_9ACTN</name>
<dbReference type="EMBL" id="CP163439">
    <property type="protein sequence ID" value="XDQ39140.1"/>
    <property type="molecule type" value="Genomic_DNA"/>
</dbReference>
<dbReference type="InterPro" id="IPR045608">
    <property type="entry name" value="Trypco2"/>
</dbReference>
<evidence type="ECO:0000259" key="1">
    <source>
        <dbReference type="Pfam" id="PF19631"/>
    </source>
</evidence>
<dbReference type="Pfam" id="PF19631">
    <property type="entry name" value="Trypco2"/>
    <property type="match status" value="1"/>
</dbReference>
<evidence type="ECO:0000313" key="2">
    <source>
        <dbReference type="EMBL" id="XDQ39140.1"/>
    </source>
</evidence>
<sequence length="104" mass="11309">MADRQQADQADGLGLADMIAALRSELEVAQQRAVAEKLRFGISDVEVEATVQIVRNTSGRAGVQFYVVQAGGEYSRGHATTHRIKLNLNLPRDMRIADAGEDAQ</sequence>
<dbReference type="RefSeq" id="WP_369173868.1">
    <property type="nucleotide sequence ID" value="NZ_CP163439.1"/>
</dbReference>
<gene>
    <name evidence="2" type="ORF">AB5J49_40510</name>
</gene>